<evidence type="ECO:0000259" key="3">
    <source>
        <dbReference type="Pfam" id="PF13472"/>
    </source>
</evidence>
<organism evidence="4">
    <name type="scientific">gut metagenome</name>
    <dbReference type="NCBI Taxonomy" id="749906"/>
    <lineage>
        <taxon>unclassified sequences</taxon>
        <taxon>metagenomes</taxon>
        <taxon>organismal metagenomes</taxon>
    </lineage>
</organism>
<dbReference type="SUPFAM" id="SSF52266">
    <property type="entry name" value="SGNH hydrolase"/>
    <property type="match status" value="1"/>
</dbReference>
<protein>
    <submittedName>
        <fullName evidence="4">GDSL-like Lipase</fullName>
    </submittedName>
</protein>
<feature type="region of interest" description="Disordered" evidence="1">
    <location>
        <begin position="50"/>
        <end position="69"/>
    </location>
</feature>
<evidence type="ECO:0000256" key="1">
    <source>
        <dbReference type="SAM" id="MobiDB-lite"/>
    </source>
</evidence>
<feature type="domain" description="SGNH hydrolase-type esterase" evidence="3">
    <location>
        <begin position="132"/>
        <end position="307"/>
    </location>
</feature>
<dbReference type="InterPro" id="IPR013830">
    <property type="entry name" value="SGNH_hydro"/>
</dbReference>
<keyword evidence="2" id="KW-0812">Transmembrane</keyword>
<keyword evidence="2" id="KW-1133">Transmembrane helix</keyword>
<name>J9GNU6_9ZZZZ</name>
<accession>J9GNU6</accession>
<feature type="transmembrane region" description="Helical" evidence="2">
    <location>
        <begin position="20"/>
        <end position="40"/>
    </location>
</feature>
<dbReference type="Gene3D" id="3.40.50.1110">
    <property type="entry name" value="SGNH hydrolase"/>
    <property type="match status" value="1"/>
</dbReference>
<dbReference type="EMBL" id="AMCI01000412">
    <property type="protein sequence ID" value="EJX09344.1"/>
    <property type="molecule type" value="Genomic_DNA"/>
</dbReference>
<sequence>MNFVNRPSAAAVSVPYAVQWSFGAVVVLILGLAFVITRLIEHFDDKANEPSASQSQLVEDGSIPTDGETPGVSAGVLAPLPGGADPGDMSWNTVGPVQQTLNYTVQAPDYRLIALPENGIVDLKYFDRTVIVGDSVSTGWWVYPNPLKEHAFICAYRNIGPNALVNKQELDAQYVGRSMENAYDTIINSNPLRVYILLGANSLVRAEDAAEDGFLAYYGQLLDLFRQDLGPDVKIYVQSVTPVRPGITQPGLTRDRLMRVNNKLAALALEKGCYFLNIYDALADEEGNLREDYAAADGVHLNQQAYQMLSYYLSTHTAWDPANPYLPGSPCYVAPVE</sequence>
<dbReference type="AlphaFoldDB" id="J9GNU6"/>
<dbReference type="InterPro" id="IPR036514">
    <property type="entry name" value="SGNH_hydro_sf"/>
</dbReference>
<keyword evidence="2" id="KW-0472">Membrane</keyword>
<evidence type="ECO:0000256" key="2">
    <source>
        <dbReference type="SAM" id="Phobius"/>
    </source>
</evidence>
<comment type="caution">
    <text evidence="4">The sequence shown here is derived from an EMBL/GenBank/DDBJ whole genome shotgun (WGS) entry which is preliminary data.</text>
</comment>
<gene>
    <name evidence="4" type="ORF">EVA_02548</name>
</gene>
<evidence type="ECO:0000313" key="4">
    <source>
        <dbReference type="EMBL" id="EJX09344.1"/>
    </source>
</evidence>
<dbReference type="Pfam" id="PF13472">
    <property type="entry name" value="Lipase_GDSL_2"/>
    <property type="match status" value="1"/>
</dbReference>
<proteinExistence type="predicted"/>
<reference evidence="4" key="1">
    <citation type="journal article" date="2012" name="PLoS ONE">
        <title>Gene sets for utilization of primary and secondary nutrition supplies in the distal gut of endangered iberian lynx.</title>
        <authorList>
            <person name="Alcaide M."/>
            <person name="Messina E."/>
            <person name="Richter M."/>
            <person name="Bargiela R."/>
            <person name="Peplies J."/>
            <person name="Huws S.A."/>
            <person name="Newbold C.J."/>
            <person name="Golyshin P.N."/>
            <person name="Simon M.A."/>
            <person name="Lopez G."/>
            <person name="Yakimov M.M."/>
            <person name="Ferrer M."/>
        </authorList>
    </citation>
    <scope>NUCLEOTIDE SEQUENCE</scope>
</reference>